<name>A0A8J3ZI25_9ACTN</name>
<evidence type="ECO:0000313" key="2">
    <source>
        <dbReference type="Proteomes" id="UP000612585"/>
    </source>
</evidence>
<organism evidence="1 2">
    <name type="scientific">Virgisporangium aurantiacum</name>
    <dbReference type="NCBI Taxonomy" id="175570"/>
    <lineage>
        <taxon>Bacteria</taxon>
        <taxon>Bacillati</taxon>
        <taxon>Actinomycetota</taxon>
        <taxon>Actinomycetes</taxon>
        <taxon>Micromonosporales</taxon>
        <taxon>Micromonosporaceae</taxon>
        <taxon>Virgisporangium</taxon>
    </lineage>
</organism>
<protein>
    <submittedName>
        <fullName evidence="1">Uncharacterized protein</fullName>
    </submittedName>
</protein>
<dbReference type="Proteomes" id="UP000612585">
    <property type="component" value="Unassembled WGS sequence"/>
</dbReference>
<comment type="caution">
    <text evidence="1">The sequence shown here is derived from an EMBL/GenBank/DDBJ whole genome shotgun (WGS) entry which is preliminary data.</text>
</comment>
<dbReference type="AlphaFoldDB" id="A0A8J3ZI25"/>
<accession>A0A8J3ZI25</accession>
<proteinExistence type="predicted"/>
<evidence type="ECO:0000313" key="1">
    <source>
        <dbReference type="EMBL" id="GIJ61926.1"/>
    </source>
</evidence>
<dbReference type="EMBL" id="BOPG01000072">
    <property type="protein sequence ID" value="GIJ61926.1"/>
    <property type="molecule type" value="Genomic_DNA"/>
</dbReference>
<keyword evidence="2" id="KW-1185">Reference proteome</keyword>
<sequence length="137" mass="14337">MAELRAGVAVFGLPGLPGLLGRAILRRAGLDRAELGFRVSVLGALVLALAKPERALIADPLVVDLPVGAARGRLGPVVVVSGRAREMMSRLFAGRFFVTGLRLLRNERYPVHVCRVGGERWAGDLGAAAGDGGLVGF</sequence>
<reference evidence="1" key="1">
    <citation type="submission" date="2021-01" db="EMBL/GenBank/DDBJ databases">
        <title>Whole genome shotgun sequence of Virgisporangium aurantiacum NBRC 16421.</title>
        <authorList>
            <person name="Komaki H."/>
            <person name="Tamura T."/>
        </authorList>
    </citation>
    <scope>NUCLEOTIDE SEQUENCE</scope>
    <source>
        <strain evidence="1">NBRC 16421</strain>
    </source>
</reference>
<gene>
    <name evidence="1" type="ORF">Vau01_094420</name>
</gene>